<proteinExistence type="predicted"/>
<name>A0ACC2MG85_PERAE</name>
<evidence type="ECO:0000313" key="1">
    <source>
        <dbReference type="EMBL" id="KAJ8644398.1"/>
    </source>
</evidence>
<keyword evidence="2" id="KW-1185">Reference proteome</keyword>
<protein>
    <submittedName>
        <fullName evidence="1">Uncharacterized protein</fullName>
    </submittedName>
</protein>
<comment type="caution">
    <text evidence="1">The sequence shown here is derived from an EMBL/GenBank/DDBJ whole genome shotgun (WGS) entry which is preliminary data.</text>
</comment>
<dbReference type="Proteomes" id="UP001234297">
    <property type="component" value="Chromosome 2"/>
</dbReference>
<dbReference type="EMBL" id="CM056810">
    <property type="protein sequence ID" value="KAJ8644398.1"/>
    <property type="molecule type" value="Genomic_DNA"/>
</dbReference>
<evidence type="ECO:0000313" key="2">
    <source>
        <dbReference type="Proteomes" id="UP001234297"/>
    </source>
</evidence>
<accession>A0ACC2MG85</accession>
<sequence>VDCGIIVCYIMTQITHCKLVDNHLAQSAVNNFRAELAVKFLHNKPCTWTKEDFEAKKFTSLKEG</sequence>
<gene>
    <name evidence="1" type="ORF">MRB53_006146</name>
</gene>
<feature type="non-terminal residue" evidence="1">
    <location>
        <position position="1"/>
    </location>
</feature>
<organism evidence="1 2">
    <name type="scientific">Persea americana</name>
    <name type="common">Avocado</name>
    <dbReference type="NCBI Taxonomy" id="3435"/>
    <lineage>
        <taxon>Eukaryota</taxon>
        <taxon>Viridiplantae</taxon>
        <taxon>Streptophyta</taxon>
        <taxon>Embryophyta</taxon>
        <taxon>Tracheophyta</taxon>
        <taxon>Spermatophyta</taxon>
        <taxon>Magnoliopsida</taxon>
        <taxon>Magnoliidae</taxon>
        <taxon>Laurales</taxon>
        <taxon>Lauraceae</taxon>
        <taxon>Persea</taxon>
    </lineage>
</organism>
<reference evidence="1 2" key="1">
    <citation type="journal article" date="2022" name="Hortic Res">
        <title>A haplotype resolved chromosomal level avocado genome allows analysis of novel avocado genes.</title>
        <authorList>
            <person name="Nath O."/>
            <person name="Fletcher S.J."/>
            <person name="Hayward A."/>
            <person name="Shaw L.M."/>
            <person name="Masouleh A.K."/>
            <person name="Furtado A."/>
            <person name="Henry R.J."/>
            <person name="Mitter N."/>
        </authorList>
    </citation>
    <scope>NUCLEOTIDE SEQUENCE [LARGE SCALE GENOMIC DNA]</scope>
    <source>
        <strain evidence="2">cv. Hass</strain>
    </source>
</reference>